<reference evidence="4" key="1">
    <citation type="submission" date="2015-09" db="EMBL/GenBank/DDBJ databases">
        <authorList>
            <person name="Daims H."/>
        </authorList>
    </citation>
    <scope>NUCLEOTIDE SEQUENCE [LARGE SCALE GENOMIC DNA]</scope>
</reference>
<evidence type="ECO:0000259" key="2">
    <source>
        <dbReference type="Pfam" id="PF01979"/>
    </source>
</evidence>
<dbReference type="InterPro" id="IPR032466">
    <property type="entry name" value="Metal_Hydrolase"/>
</dbReference>
<name>A0A0S4KUP1_9BACT</name>
<feature type="domain" description="Amidohydrolase-related" evidence="2">
    <location>
        <begin position="87"/>
        <end position="446"/>
    </location>
</feature>
<dbReference type="RefSeq" id="WP_062485070.1">
    <property type="nucleotide sequence ID" value="NZ_LN885086.1"/>
</dbReference>
<dbReference type="OrthoDB" id="9782972at2"/>
<evidence type="ECO:0000313" key="4">
    <source>
        <dbReference type="Proteomes" id="UP000066284"/>
    </source>
</evidence>
<dbReference type="AlphaFoldDB" id="A0A0S4KUP1"/>
<keyword evidence="4" id="KW-1185">Reference proteome</keyword>
<evidence type="ECO:0000256" key="1">
    <source>
        <dbReference type="SAM" id="SignalP"/>
    </source>
</evidence>
<dbReference type="KEGG" id="nio:NITINOP_2052"/>
<keyword evidence="1" id="KW-0732">Signal</keyword>
<dbReference type="EMBL" id="LN885086">
    <property type="protein sequence ID" value="CUQ67024.1"/>
    <property type="molecule type" value="Genomic_DNA"/>
</dbReference>
<accession>A0A0S4KUP1</accession>
<dbReference type="InterPro" id="IPR051781">
    <property type="entry name" value="Metallo-dep_Hydrolase"/>
</dbReference>
<dbReference type="STRING" id="1715989.NITINOP_2052"/>
<dbReference type="PANTHER" id="PTHR43135:SF3">
    <property type="entry name" value="ALPHA-D-RIBOSE 1-METHYLPHOSPHONATE 5-TRIPHOSPHATE DIPHOSPHATASE"/>
    <property type="match status" value="1"/>
</dbReference>
<dbReference type="InterPro" id="IPR011059">
    <property type="entry name" value="Metal-dep_hydrolase_composite"/>
</dbReference>
<dbReference type="Gene3D" id="2.30.40.10">
    <property type="entry name" value="Urease, subunit C, domain 1"/>
    <property type="match status" value="1"/>
</dbReference>
<dbReference type="PANTHER" id="PTHR43135">
    <property type="entry name" value="ALPHA-D-RIBOSE 1-METHYLPHOSPHONATE 5-TRIPHOSPHATE DIPHOSPHATASE"/>
    <property type="match status" value="1"/>
</dbReference>
<dbReference type="Gene3D" id="3.20.20.140">
    <property type="entry name" value="Metal-dependent hydrolases"/>
    <property type="match status" value="1"/>
</dbReference>
<sequence length="453" mass="49114">MHSRRRGIFGALLLISFWPTLAPLAQSTEPPTAVLFENVRVFDGKSDRLSAPQNVLVVGNKIQSISTGAISPPAGSRLTRIAGGGRTLMPGLIDAHTHIVMSTIPLELAMTADPNYVQLRAVKAADEMLMRGFTAIREVGGNSFGLKRAIDEGHLRGPRIWPSGATISQTSGHGDFRSPWHDVPRASGTLHWSERAGHTAIADGVDEVTLRVREQLMRGASHIKLHAGGGVSTDFDPLDVTQYFEAEINAAVRAAENWGTYVTVHAYTPRAIQVAVNAGVKSLEHGNLIDDATAKLLADKGVWWCLQPFLDDEDAIPFPAGSPNRRKQLQMVAGTERAYELAKKHKVKLAFGTDTLFDARLATRQGAQLAKLTRWFTPAEVLKIATGNNGELLQLSGERSPYPGKIGVVETGALADLLLVDGDPTANIRLIEDPAKNFLVIMKDGKLYRNLLP</sequence>
<protein>
    <submittedName>
        <fullName evidence="3">Amidohydrolase</fullName>
    </submittedName>
</protein>
<dbReference type="InterPro" id="IPR057744">
    <property type="entry name" value="OTAase-like"/>
</dbReference>
<evidence type="ECO:0000313" key="3">
    <source>
        <dbReference type="EMBL" id="CUQ67024.1"/>
    </source>
</evidence>
<keyword evidence="3" id="KW-0378">Hydrolase</keyword>
<dbReference type="SUPFAM" id="SSF51338">
    <property type="entry name" value="Composite domain of metallo-dependent hydrolases"/>
    <property type="match status" value="2"/>
</dbReference>
<dbReference type="Pfam" id="PF01979">
    <property type="entry name" value="Amidohydro_1"/>
    <property type="match status" value="1"/>
</dbReference>
<gene>
    <name evidence="3" type="ORF">NITINOP_2052</name>
</gene>
<dbReference type="SUPFAM" id="SSF51556">
    <property type="entry name" value="Metallo-dependent hydrolases"/>
    <property type="match status" value="1"/>
</dbReference>
<dbReference type="CDD" id="cd01299">
    <property type="entry name" value="Met_dep_hydrolase_A"/>
    <property type="match status" value="1"/>
</dbReference>
<proteinExistence type="predicted"/>
<organism evidence="3 4">
    <name type="scientific">Candidatus Nitrospira inopinata</name>
    <dbReference type="NCBI Taxonomy" id="1715989"/>
    <lineage>
        <taxon>Bacteria</taxon>
        <taxon>Pseudomonadati</taxon>
        <taxon>Nitrospirota</taxon>
        <taxon>Nitrospiria</taxon>
        <taxon>Nitrospirales</taxon>
        <taxon>Nitrospiraceae</taxon>
        <taxon>Nitrospira</taxon>
    </lineage>
</organism>
<dbReference type="Proteomes" id="UP000066284">
    <property type="component" value="Chromosome 1"/>
</dbReference>
<feature type="signal peptide" evidence="1">
    <location>
        <begin position="1"/>
        <end position="22"/>
    </location>
</feature>
<dbReference type="InterPro" id="IPR006680">
    <property type="entry name" value="Amidohydro-rel"/>
</dbReference>
<feature type="chain" id="PRO_5006623546" evidence="1">
    <location>
        <begin position="23"/>
        <end position="453"/>
    </location>
</feature>
<dbReference type="GO" id="GO:0016810">
    <property type="term" value="F:hydrolase activity, acting on carbon-nitrogen (but not peptide) bonds"/>
    <property type="evidence" value="ECO:0007669"/>
    <property type="project" value="InterPro"/>
</dbReference>